<evidence type="ECO:0000313" key="3">
    <source>
        <dbReference type="Proteomes" id="UP001082703"/>
    </source>
</evidence>
<reference evidence="2 3" key="1">
    <citation type="submission" date="2022-11" db="EMBL/GenBank/DDBJ databases">
        <authorList>
            <person name="Caiyu Z."/>
        </authorList>
    </citation>
    <scope>NUCLEOTIDE SEQUENCE [LARGE SCALE GENOMIC DNA]</scope>
    <source>
        <strain evidence="2 3">YR-4</strain>
    </source>
</reference>
<dbReference type="Proteomes" id="UP001082703">
    <property type="component" value="Unassembled WGS sequence"/>
</dbReference>
<comment type="caution">
    <text evidence="2">The sequence shown here is derived from an EMBL/GenBank/DDBJ whole genome shotgun (WGS) entry which is preliminary data.</text>
</comment>
<name>A0ABT4BY82_9FIRM</name>
<keyword evidence="3" id="KW-1185">Reference proteome</keyword>
<evidence type="ECO:0000256" key="1">
    <source>
        <dbReference type="SAM" id="SignalP"/>
    </source>
</evidence>
<proteinExistence type="predicted"/>
<accession>A0ABT4BY82</accession>
<dbReference type="EMBL" id="JAPOHA010000020">
    <property type="protein sequence ID" value="MCY1715285.1"/>
    <property type="molecule type" value="Genomic_DNA"/>
</dbReference>
<evidence type="ECO:0000313" key="2">
    <source>
        <dbReference type="EMBL" id="MCY1715285.1"/>
    </source>
</evidence>
<protein>
    <submittedName>
        <fullName evidence="2">DUF4358 domain-containing protein</fullName>
    </submittedName>
</protein>
<dbReference type="InterPro" id="IPR025648">
    <property type="entry name" value="DUF4358"/>
</dbReference>
<dbReference type="RefSeq" id="WP_268059322.1">
    <property type="nucleotide sequence ID" value="NZ_JAPOHA010000020.1"/>
</dbReference>
<feature type="chain" id="PRO_5045801215" evidence="1">
    <location>
        <begin position="25"/>
        <end position="153"/>
    </location>
</feature>
<feature type="signal peptide" evidence="1">
    <location>
        <begin position="1"/>
        <end position="24"/>
    </location>
</feature>
<dbReference type="Pfam" id="PF14270">
    <property type="entry name" value="DUF4358"/>
    <property type="match status" value="1"/>
</dbReference>
<gene>
    <name evidence="2" type="ORF">OUY18_13600</name>
</gene>
<organism evidence="2 3">
    <name type="scientific">Caproiciproducens galactitolivorans</name>
    <dbReference type="NCBI Taxonomy" id="642589"/>
    <lineage>
        <taxon>Bacteria</taxon>
        <taxon>Bacillati</taxon>
        <taxon>Bacillota</taxon>
        <taxon>Clostridia</taxon>
        <taxon>Eubacteriales</taxon>
        <taxon>Acutalibacteraceae</taxon>
        <taxon>Caproiciproducens</taxon>
    </lineage>
</organism>
<keyword evidence="1" id="KW-0732">Signal</keyword>
<sequence length="153" mass="16533">MKKILLFALAAALLLCAGCASKTAKTVDTQEVAKKLISTVKFADQMSQIESKTALKLYGLDESTVAKLTVYESTGATAEEVAAFEAKDEKSAAKVKEAAQKRIEDQKAGFADYQPKEMVKLKSPVLEVSGKYVILCVSDENSTAQKTIDSFLK</sequence>